<dbReference type="InterPro" id="IPR012902">
    <property type="entry name" value="N_methyl_site"/>
</dbReference>
<dbReference type="AlphaFoldDB" id="A0A1J0GI11"/>
<dbReference type="PROSITE" id="PS00409">
    <property type="entry name" value="PROKAR_NTER_METHYL"/>
    <property type="match status" value="1"/>
</dbReference>
<dbReference type="KEGG" id="ceu:A7L45_13560"/>
<accession>A0A1J0GI11</accession>
<dbReference type="STRING" id="1552.A7L45_13560"/>
<gene>
    <name evidence="2" type="ORF">A7L45_13560</name>
</gene>
<keyword evidence="3" id="KW-1185">Reference proteome</keyword>
<dbReference type="RefSeq" id="WP_071613321.1">
    <property type="nucleotide sequence ID" value="NZ_CP015756.1"/>
</dbReference>
<dbReference type="NCBIfam" id="TIGR02532">
    <property type="entry name" value="IV_pilin_GFxxxE"/>
    <property type="match status" value="1"/>
</dbReference>
<protein>
    <recommendedName>
        <fullName evidence="4">Prepilin-type N-terminal cleavage/methylation domain-containing protein</fullName>
    </recommendedName>
</protein>
<evidence type="ECO:0000313" key="3">
    <source>
        <dbReference type="Proteomes" id="UP000182569"/>
    </source>
</evidence>
<dbReference type="Proteomes" id="UP000182569">
    <property type="component" value="Chromosome"/>
</dbReference>
<evidence type="ECO:0008006" key="4">
    <source>
        <dbReference type="Google" id="ProtNLM"/>
    </source>
</evidence>
<dbReference type="OrthoDB" id="9927155at2"/>
<reference evidence="3" key="1">
    <citation type="journal article" date="2016" name="Front. Microbiol.">
        <title>Complete Genome Sequence of Clostridium estertheticum DSM 8809, a Microbe Identified in Spoiled Vacuum Packed Beef.</title>
        <authorList>
            <person name="Yu Z."/>
            <person name="Gunn L."/>
            <person name="Brennan E."/>
            <person name="Reid R."/>
            <person name="Wall P.G."/>
            <person name="Gaora O.P."/>
            <person name="Hurley D."/>
            <person name="Bolton D."/>
            <person name="Fanning S."/>
        </authorList>
    </citation>
    <scope>NUCLEOTIDE SEQUENCE [LARGE SCALE GENOMIC DNA]</scope>
    <source>
        <strain evidence="3">DSM 8809</strain>
    </source>
</reference>
<feature type="transmembrane region" description="Helical" evidence="1">
    <location>
        <begin position="12"/>
        <end position="33"/>
    </location>
</feature>
<keyword evidence="1" id="KW-0472">Membrane</keyword>
<organism evidence="2 3">
    <name type="scientific">Clostridium estertheticum subsp. estertheticum</name>
    <dbReference type="NCBI Taxonomy" id="1552"/>
    <lineage>
        <taxon>Bacteria</taxon>
        <taxon>Bacillati</taxon>
        <taxon>Bacillota</taxon>
        <taxon>Clostridia</taxon>
        <taxon>Eubacteriales</taxon>
        <taxon>Clostridiaceae</taxon>
        <taxon>Clostridium</taxon>
    </lineage>
</organism>
<keyword evidence="1" id="KW-1133">Transmembrane helix</keyword>
<sequence length="152" mass="17106">MIKKGFTLVEITIVMALVFLMLGVVDGIFISYVKTYKSSVVQNNGFNYLSEAIAIIEKEVNYLAKDVITEENVIKISNTNGNDIKYIKCINGNLYVLYGTMYKLPNDSSSKALIVDNVKEFVAVKSGKNIYIKIIWYNGQNVERCLVLENAN</sequence>
<evidence type="ECO:0000313" key="2">
    <source>
        <dbReference type="EMBL" id="APC41028.1"/>
    </source>
</evidence>
<name>A0A1J0GI11_9CLOT</name>
<evidence type="ECO:0000256" key="1">
    <source>
        <dbReference type="SAM" id="Phobius"/>
    </source>
</evidence>
<keyword evidence="1" id="KW-0812">Transmembrane</keyword>
<proteinExistence type="predicted"/>
<dbReference type="EMBL" id="CP015756">
    <property type="protein sequence ID" value="APC41028.1"/>
    <property type="molecule type" value="Genomic_DNA"/>
</dbReference>